<evidence type="ECO:0000259" key="1">
    <source>
        <dbReference type="SMART" id="SM00471"/>
    </source>
</evidence>
<proteinExistence type="predicted"/>
<dbReference type="AlphaFoldDB" id="A0A1I3EG60"/>
<dbReference type="PANTHER" id="PTHR46246:SF1">
    <property type="entry name" value="GUANOSINE-3',5'-BIS(DIPHOSPHATE) 3'-PYROPHOSPHOHYDROLASE MESH1"/>
    <property type="match status" value="1"/>
</dbReference>
<dbReference type="EMBL" id="FOQD01000004">
    <property type="protein sequence ID" value="SFH97985.1"/>
    <property type="molecule type" value="Genomic_DNA"/>
</dbReference>
<dbReference type="Pfam" id="PF13328">
    <property type="entry name" value="HD_4"/>
    <property type="match status" value="1"/>
</dbReference>
<evidence type="ECO:0000313" key="3">
    <source>
        <dbReference type="Proteomes" id="UP000199518"/>
    </source>
</evidence>
<dbReference type="GO" id="GO:0008893">
    <property type="term" value="F:guanosine-3',5'-bis(diphosphate) 3'-diphosphatase activity"/>
    <property type="evidence" value="ECO:0007669"/>
    <property type="project" value="TreeGrafter"/>
</dbReference>
<dbReference type="InterPro" id="IPR052194">
    <property type="entry name" value="MESH1"/>
</dbReference>
<evidence type="ECO:0000313" key="2">
    <source>
        <dbReference type="EMBL" id="SFH97985.1"/>
    </source>
</evidence>
<dbReference type="CDD" id="cd00077">
    <property type="entry name" value="HDc"/>
    <property type="match status" value="1"/>
</dbReference>
<dbReference type="Proteomes" id="UP000199518">
    <property type="component" value="Unassembled WGS sequence"/>
</dbReference>
<reference evidence="3" key="1">
    <citation type="submission" date="2016-10" db="EMBL/GenBank/DDBJ databases">
        <authorList>
            <person name="Varghese N."/>
            <person name="Submissions S."/>
        </authorList>
    </citation>
    <scope>NUCLEOTIDE SEQUENCE [LARGE SCALE GENOMIC DNA]</scope>
    <source>
        <strain evidence="3">DSM 26348</strain>
    </source>
</reference>
<keyword evidence="3" id="KW-1185">Reference proteome</keyword>
<gene>
    <name evidence="2" type="ORF">SAMN05421753_104209</name>
</gene>
<accession>A0A1I3EG60</accession>
<dbReference type="Gene3D" id="1.10.3210.10">
    <property type="entry name" value="Hypothetical protein af1432"/>
    <property type="match status" value="1"/>
</dbReference>
<sequence>MHDGQVRKYTGRPYITHPMRVAGQVTLHKIATDELIAAAWLHDVVEDCNVSLGNIHDAFGPQVASAVGWLTNPSKGSHLPRAERKEWDRRHATEAPHYAQVMKLIDRLDNLWEIDPADKFATLYCKESSLLVDAIGYADTKLESEIRSRIEWIQQLKTPSGGAT</sequence>
<dbReference type="SMART" id="SM00471">
    <property type="entry name" value="HDc"/>
    <property type="match status" value="1"/>
</dbReference>
<organism evidence="2 3">
    <name type="scientific">Planctomicrobium piriforme</name>
    <dbReference type="NCBI Taxonomy" id="1576369"/>
    <lineage>
        <taxon>Bacteria</taxon>
        <taxon>Pseudomonadati</taxon>
        <taxon>Planctomycetota</taxon>
        <taxon>Planctomycetia</taxon>
        <taxon>Planctomycetales</taxon>
        <taxon>Planctomycetaceae</taxon>
        <taxon>Planctomicrobium</taxon>
    </lineage>
</organism>
<name>A0A1I3EG60_9PLAN</name>
<dbReference type="InterPro" id="IPR003607">
    <property type="entry name" value="HD/PDEase_dom"/>
</dbReference>
<dbReference type="SUPFAM" id="SSF109604">
    <property type="entry name" value="HD-domain/PDEase-like"/>
    <property type="match status" value="1"/>
</dbReference>
<dbReference type="STRING" id="1576369.SAMN05421753_104209"/>
<dbReference type="PANTHER" id="PTHR46246">
    <property type="entry name" value="GUANOSINE-3',5'-BIS(DIPHOSPHATE) 3'-PYROPHOSPHOHYDROLASE MESH1"/>
    <property type="match status" value="1"/>
</dbReference>
<feature type="domain" description="HD/PDEase" evidence="1">
    <location>
        <begin position="10"/>
        <end position="120"/>
    </location>
</feature>
<protein>
    <submittedName>
        <fullName evidence="2">HD domain-containing protein</fullName>
    </submittedName>
</protein>